<dbReference type="GeneID" id="25728438"/>
<accession>A0A0D2K9C7</accession>
<feature type="region of interest" description="Disordered" evidence="3">
    <location>
        <begin position="124"/>
        <end position="153"/>
    </location>
</feature>
<dbReference type="InterPro" id="IPR015915">
    <property type="entry name" value="Kelch-typ_b-propeller"/>
</dbReference>
<keyword evidence="5" id="KW-1185">Reference proteome</keyword>
<feature type="compositionally biased region" description="Low complexity" evidence="3">
    <location>
        <begin position="125"/>
        <end position="135"/>
    </location>
</feature>
<dbReference type="PANTHER" id="PTHR46093:SF3">
    <property type="entry name" value="ACYL-COA-BINDING DOMAIN-CONTAINING PROTEIN 4"/>
    <property type="match status" value="1"/>
</dbReference>
<dbReference type="Pfam" id="PF24681">
    <property type="entry name" value="Kelch_KLHDC2_KLHL20_DRC7"/>
    <property type="match status" value="1"/>
</dbReference>
<evidence type="ECO:0000313" key="4">
    <source>
        <dbReference type="EMBL" id="KIZ06833.1"/>
    </source>
</evidence>
<dbReference type="OrthoDB" id="10251809at2759"/>
<dbReference type="SUPFAM" id="SSF117281">
    <property type="entry name" value="Kelch motif"/>
    <property type="match status" value="1"/>
</dbReference>
<dbReference type="RefSeq" id="XP_013905852.1">
    <property type="nucleotide sequence ID" value="XM_014050398.1"/>
</dbReference>
<name>A0A0D2K9C7_9CHLO</name>
<evidence type="ECO:0000313" key="5">
    <source>
        <dbReference type="Proteomes" id="UP000054498"/>
    </source>
</evidence>
<dbReference type="Pfam" id="PF01344">
    <property type="entry name" value="Kelch_1"/>
    <property type="match status" value="1"/>
</dbReference>
<dbReference type="InterPro" id="IPR006652">
    <property type="entry name" value="Kelch_1"/>
</dbReference>
<evidence type="ECO:0000256" key="1">
    <source>
        <dbReference type="ARBA" id="ARBA00022441"/>
    </source>
</evidence>
<dbReference type="Gene3D" id="2.120.10.80">
    <property type="entry name" value="Kelch-type beta propeller"/>
    <property type="match status" value="2"/>
</dbReference>
<dbReference type="Proteomes" id="UP000054498">
    <property type="component" value="Unassembled WGS sequence"/>
</dbReference>
<reference evidence="4 5" key="1">
    <citation type="journal article" date="2013" name="BMC Genomics">
        <title>Reconstruction of the lipid metabolism for the microalga Monoraphidium neglectum from its genome sequence reveals characteristics suitable for biofuel production.</title>
        <authorList>
            <person name="Bogen C."/>
            <person name="Al-Dilaimi A."/>
            <person name="Albersmeier A."/>
            <person name="Wichmann J."/>
            <person name="Grundmann M."/>
            <person name="Rupp O."/>
            <person name="Lauersen K.J."/>
            <person name="Blifernez-Klassen O."/>
            <person name="Kalinowski J."/>
            <person name="Goesmann A."/>
            <person name="Mussgnug J.H."/>
            <person name="Kruse O."/>
        </authorList>
    </citation>
    <scope>NUCLEOTIDE SEQUENCE [LARGE SCALE GENOMIC DNA]</scope>
    <source>
        <strain evidence="4 5">SAG 48.87</strain>
    </source>
</reference>
<keyword evidence="1" id="KW-0880">Kelch repeat</keyword>
<sequence>MIGGYVEQPDKKREGTNEAWAFARGGGGSWDLVPYAPGPQPGPRIASQCVSVGEDVWLIGGWDPSQQGPGAFQDDIWRLSTKDWSWTRVEPQGEKVGGGISRFQAVAVDGMIYIHTHRTSDHILTLDTSTSPPTLARRPVQPDTSAGAPSARGLHSVTRVGGGLVLFGGAPQSGPMMGDLWRLDLSSLSWQQLSPAGPAPHVRCSHIAAAVGDSKLLVVGGAFYGSSGGLEMLGDAFVYDLEKNAWDEVVASGDGLPSPRNAAVGLPLARASEGHVLDLLIHGGWRAFVETYADSHIISI</sequence>
<proteinExistence type="predicted"/>
<dbReference type="EMBL" id="KK100325">
    <property type="protein sequence ID" value="KIZ06833.1"/>
    <property type="molecule type" value="Genomic_DNA"/>
</dbReference>
<evidence type="ECO:0000256" key="3">
    <source>
        <dbReference type="SAM" id="MobiDB-lite"/>
    </source>
</evidence>
<dbReference type="KEGG" id="mng:MNEG_1120"/>
<dbReference type="PANTHER" id="PTHR46093">
    <property type="entry name" value="ACYL-COA-BINDING DOMAIN-CONTAINING PROTEIN 5"/>
    <property type="match status" value="1"/>
</dbReference>
<evidence type="ECO:0000256" key="2">
    <source>
        <dbReference type="ARBA" id="ARBA00022737"/>
    </source>
</evidence>
<dbReference type="AlphaFoldDB" id="A0A0D2K9C7"/>
<organism evidence="4 5">
    <name type="scientific">Monoraphidium neglectum</name>
    <dbReference type="NCBI Taxonomy" id="145388"/>
    <lineage>
        <taxon>Eukaryota</taxon>
        <taxon>Viridiplantae</taxon>
        <taxon>Chlorophyta</taxon>
        <taxon>core chlorophytes</taxon>
        <taxon>Chlorophyceae</taxon>
        <taxon>CS clade</taxon>
        <taxon>Sphaeropleales</taxon>
        <taxon>Selenastraceae</taxon>
        <taxon>Monoraphidium</taxon>
    </lineage>
</organism>
<evidence type="ECO:0008006" key="6">
    <source>
        <dbReference type="Google" id="ProtNLM"/>
    </source>
</evidence>
<gene>
    <name evidence="4" type="ORF">MNEG_1120</name>
</gene>
<protein>
    <recommendedName>
        <fullName evidence="6">Galactose oxidase</fullName>
    </recommendedName>
</protein>
<keyword evidence="2" id="KW-0677">Repeat</keyword>
<dbReference type="STRING" id="145388.A0A0D2K9C7"/>